<gene>
    <name evidence="1" type="ORF">GCM10010911_57560</name>
</gene>
<sequence length="54" mass="6392">MRIREKLITMSDQDLQNELDGITIYQWVSDLVYHAVYHTGQIIFIRKLQGSWPA</sequence>
<keyword evidence="2" id="KW-1185">Reference proteome</keyword>
<dbReference type="AlphaFoldDB" id="A0A916ZDV4"/>
<evidence type="ECO:0008006" key="3">
    <source>
        <dbReference type="Google" id="ProtNLM"/>
    </source>
</evidence>
<reference evidence="1" key="2">
    <citation type="submission" date="2020-09" db="EMBL/GenBank/DDBJ databases">
        <authorList>
            <person name="Sun Q."/>
            <person name="Zhou Y."/>
        </authorList>
    </citation>
    <scope>NUCLEOTIDE SEQUENCE</scope>
    <source>
        <strain evidence="1">CGMCC 1.15178</strain>
    </source>
</reference>
<dbReference type="InterPro" id="IPR034660">
    <property type="entry name" value="DinB/YfiT-like"/>
</dbReference>
<dbReference type="Proteomes" id="UP000612456">
    <property type="component" value="Unassembled WGS sequence"/>
</dbReference>
<evidence type="ECO:0000313" key="1">
    <source>
        <dbReference type="EMBL" id="GGD91343.1"/>
    </source>
</evidence>
<protein>
    <recommendedName>
        <fullName evidence="3">DinB family protein</fullName>
    </recommendedName>
</protein>
<name>A0A916ZDV4_9BACL</name>
<reference evidence="1" key="1">
    <citation type="journal article" date="2014" name="Int. J. Syst. Evol. Microbiol.">
        <title>Complete genome sequence of Corynebacterium casei LMG S-19264T (=DSM 44701T), isolated from a smear-ripened cheese.</title>
        <authorList>
            <consortium name="US DOE Joint Genome Institute (JGI-PGF)"/>
            <person name="Walter F."/>
            <person name="Albersmeier A."/>
            <person name="Kalinowski J."/>
            <person name="Ruckert C."/>
        </authorList>
    </citation>
    <scope>NUCLEOTIDE SEQUENCE</scope>
    <source>
        <strain evidence="1">CGMCC 1.15178</strain>
    </source>
</reference>
<organism evidence="1 2">
    <name type="scientific">Paenibacillus nasutitermitis</name>
    <dbReference type="NCBI Taxonomy" id="1652958"/>
    <lineage>
        <taxon>Bacteria</taxon>
        <taxon>Bacillati</taxon>
        <taxon>Bacillota</taxon>
        <taxon>Bacilli</taxon>
        <taxon>Bacillales</taxon>
        <taxon>Paenibacillaceae</taxon>
        <taxon>Paenibacillus</taxon>
    </lineage>
</organism>
<accession>A0A916ZDV4</accession>
<comment type="caution">
    <text evidence="1">The sequence shown here is derived from an EMBL/GenBank/DDBJ whole genome shotgun (WGS) entry which is preliminary data.</text>
</comment>
<dbReference type="EMBL" id="BMHP01000005">
    <property type="protein sequence ID" value="GGD91343.1"/>
    <property type="molecule type" value="Genomic_DNA"/>
</dbReference>
<evidence type="ECO:0000313" key="2">
    <source>
        <dbReference type="Proteomes" id="UP000612456"/>
    </source>
</evidence>
<proteinExistence type="predicted"/>
<dbReference type="Gene3D" id="1.20.120.450">
    <property type="entry name" value="dinb family like domain"/>
    <property type="match status" value="1"/>
</dbReference>
<dbReference type="SUPFAM" id="SSF109854">
    <property type="entry name" value="DinB/YfiT-like putative metalloenzymes"/>
    <property type="match status" value="1"/>
</dbReference>